<feature type="domain" description="Dermonecrotic toxin N-terminal" evidence="4">
    <location>
        <begin position="83"/>
        <end position="342"/>
    </location>
</feature>
<dbReference type="PROSITE" id="PS51450">
    <property type="entry name" value="LRR"/>
    <property type="match status" value="2"/>
</dbReference>
<keyword evidence="6" id="KW-1185">Reference proteome</keyword>
<feature type="coiled-coil region" evidence="3">
    <location>
        <begin position="1677"/>
        <end position="1704"/>
    </location>
</feature>
<dbReference type="Gene3D" id="3.80.10.10">
    <property type="entry name" value="Ribonuclease Inhibitor"/>
    <property type="match status" value="3"/>
</dbReference>
<organism evidence="5 6">
    <name type="scientific">Pseudomonas canadensis</name>
    <dbReference type="NCBI Taxonomy" id="915099"/>
    <lineage>
        <taxon>Bacteria</taxon>
        <taxon>Pseudomonadati</taxon>
        <taxon>Pseudomonadota</taxon>
        <taxon>Gammaproteobacteria</taxon>
        <taxon>Pseudomonadales</taxon>
        <taxon>Pseudomonadaceae</taxon>
        <taxon>Pseudomonas</taxon>
    </lineage>
</organism>
<dbReference type="InterPro" id="IPR003591">
    <property type="entry name" value="Leu-rich_rpt_typical-subtyp"/>
</dbReference>
<evidence type="ECO:0000256" key="1">
    <source>
        <dbReference type="ARBA" id="ARBA00022614"/>
    </source>
</evidence>
<dbReference type="SUPFAM" id="SSF52058">
    <property type="entry name" value="L domain-like"/>
    <property type="match status" value="2"/>
</dbReference>
<dbReference type="InterPro" id="IPR046673">
    <property type="entry name" value="ToxA_N"/>
</dbReference>
<reference evidence="5 6" key="1">
    <citation type="submission" date="2023-12" db="EMBL/GenBank/DDBJ databases">
        <title>First complete genome sequence of Pseudomonas canadensis strain Pcan-CK-23 isolated from homogenized tissues of Zophobas morio larvae.</title>
        <authorList>
            <person name="Kundlacz C."/>
            <person name="Aldeia C."/>
            <person name="Eddoubaji Y."/>
            <person name="Campos-Madueno E.I."/>
            <person name="Endimiani A."/>
        </authorList>
    </citation>
    <scope>NUCLEOTIDE SEQUENCE [LARGE SCALE GENOMIC DNA]</scope>
    <source>
        <strain evidence="5 6">Pcan-CK-23</strain>
    </source>
</reference>
<dbReference type="Pfam" id="PF20178">
    <property type="entry name" value="ToxA_N"/>
    <property type="match status" value="1"/>
</dbReference>
<protein>
    <submittedName>
        <fullName evidence="5">DUF6543 domain-containing protein</fullName>
    </submittedName>
</protein>
<keyword evidence="1" id="KW-0433">Leucine-rich repeat</keyword>
<evidence type="ECO:0000313" key="5">
    <source>
        <dbReference type="EMBL" id="WRI23627.1"/>
    </source>
</evidence>
<dbReference type="InterPro" id="IPR032675">
    <property type="entry name" value="LRR_dom_sf"/>
</dbReference>
<dbReference type="Pfam" id="PF13855">
    <property type="entry name" value="LRR_8"/>
    <property type="match status" value="1"/>
</dbReference>
<evidence type="ECO:0000259" key="4">
    <source>
        <dbReference type="Pfam" id="PF20178"/>
    </source>
</evidence>
<dbReference type="InterPro" id="IPR001611">
    <property type="entry name" value="Leu-rich_rpt"/>
</dbReference>
<dbReference type="PANTHER" id="PTHR48051">
    <property type="match status" value="1"/>
</dbReference>
<keyword evidence="2" id="KW-0677">Repeat</keyword>
<dbReference type="Proteomes" id="UP001322392">
    <property type="component" value="Chromosome"/>
</dbReference>
<gene>
    <name evidence="5" type="ORF">SPL95_23920</name>
</gene>
<sequence length="1975" mass="220144">MTPPTPSIPLPDLSTYRDLHLEILTQAVPDWLPKLSPDKRAAFRTVKPDFAQWYKTASPEDHDRLKNRMNTAWEAQLQLDQTLAELKSAQDFGAPLLQQLLKQRFGIETDVKTTYLQLYIPQTIPWFPVRSGGARTWTVSLIDAALHNFEDGEAFEAQSAFITHPTSTGQFDKLPALHTRITVAQFTALCRELDIGAKYQRYLEQFFDFKNPVAMASLKLKVRQSQAANLHVALQMAWMKDDLHDDQSFILLQRLINSDGSLSTCFPLRCYNLSIMSTPLTGIVLFAENIGSRRPVGVIAYIPDDPYAPLKQYPTLVDFMTALGNNLRTAEYQQFFSRFVNHEERGLFFADLNRRLSKVTWHEHTRGDPLPSWRETPIDKPHLTFSASSISGNLFEHLFETKFSKVFNDARIIAVSTASVDQRVRWERWAIVQKVAAAILQIAALVVAPFAPPVGLLMLGYAAYQMLDDAFEWIIDLAVGDATVAWGHFLSFVEQGLELGLFIAGAPLAAGALRAALPAEVITFFNGLKPVTLPNGKARLWKPDLAPYAHAIKLADHAYPNAEGLHAHNGKNILLLPDKPFVVQKDPVTQQPYLQHPTRANAYRPPLLTNGKGAWVSELDTPLSWDSATLMKRQGPKTAGLSDEQLVTARRISATDDGALRKMYVNQHQPPPLLTDTVDRVQIDQTLQDFIDQMNSDDPALFKRADAQSQLHLLANLDLWPKAKTLRFVDAEGRTAWELPGETNASVVQIHEAQLKNGDLLKTLLEALDEAQRKTLLGEAFGDPPTSLDNRALKLRKKLAGLAQSHRAELFNTRYQQLDRPVTPRQQAMIDNTPGLPLTAADALLDTANSQELKAVDEGTVPARLTELAQALRDEARVNHAYDGLYLDSTDNLDTHRLALHSLEQLPGWAGKRVRIEIRSSTPETTLLDAIGKPKARIKRVLVRSADGCYTPQDDSGELSGATDLYNAVLQALPDAERNALGLRIGQGPDLRLALRTHALKRAPLRKLITAEPARAPTDTRTHLRLLGMDNYPPAAPAEQPNAQALARELYPAHTDEQIGEMIQALERRPGGAFPALTALRQEYLQLNRLLADWAARTPRRYPGTEVNMGREEYSDMRQNRVLFWRELLSAWRRETETDTYFEHPSQNGQKLKSHAILSGELPALQANFEHISYLEFNGNQTALNNVDGFLRSFPNIRHLSIANTQLGQLPPSLSAMPRLNTLVLSDCGITLTPDSLNALTAMNRLRTLDLYNNPLGFTPNVERMIYLRNLDLSETGIRAVPTGLLSRASLELAVLSRNQITQLPSALFDLPADTPTTFDFSGNPLSRATLEQVKSYYQRTGLYWSTDALAIDIQRVNTLFPDFSVNEVNRFLFGLTGNIEMGQIELARLEVEYADLSHGLDTWAQQAPAPEEKAWREEFKEELQACWRREGALDASNPQVIPTFAVESPQPVTGTFPSLDSGVFKHVSSLRLKGAQGPFPLQSPLFFRGFPTLNHLFIEGYVMGDIPASLWDLQQLSSLRLPRCALTLSTDGAASLATLSELGTLDLSHNPLGQLPDFSAMPRLSSIDLEDIGLTAIPDSLLTAVERQHVKLSNNLITQVPDSMFRLPDAVTAVFELSRNPLNRSALMQIKRHCQRTGEHWRVDAPTSLRERIEALYPTFTENEASRFFFELPGDLDAAEPAIEQLEAEYAQLRTDLEEWVVDVPERHPVVDTLLDEQTRAQDQLNRRAFKALLEEAWRRESEVDDNDDRFEPSHKLTFDAPILGELPELSARFEHVTTLDLEGNGTTTRIDGLLKCFPKLRSLVISRFSLGDIPLTAFSLAELNALSLTESAIRLTPTSADALSGMSTLQYLDLGGNRLGLTPDVSQLTELETLYLPDTDITQIPQGLFALRELRTLDLSDNLIEEVPADFLQLATQLDTASDLSGNPLSAASLDILRQYYTQTGDDLEVAAAGLDANGNPLVRSSSPEPTEE</sequence>
<dbReference type="InterPro" id="IPR050216">
    <property type="entry name" value="LRR_domain-containing"/>
</dbReference>
<dbReference type="EMBL" id="CP139639">
    <property type="protein sequence ID" value="WRI23627.1"/>
    <property type="molecule type" value="Genomic_DNA"/>
</dbReference>
<evidence type="ECO:0000313" key="6">
    <source>
        <dbReference type="Proteomes" id="UP001322392"/>
    </source>
</evidence>
<dbReference type="RefSeq" id="WP_323987327.1">
    <property type="nucleotide sequence ID" value="NZ_CP139639.1"/>
</dbReference>
<proteinExistence type="predicted"/>
<evidence type="ECO:0000256" key="3">
    <source>
        <dbReference type="SAM" id="Coils"/>
    </source>
</evidence>
<accession>A0ABZ1A3B0</accession>
<keyword evidence="3" id="KW-0175">Coiled coil</keyword>
<name>A0ABZ1A3B0_9PSED</name>
<dbReference type="PANTHER" id="PTHR48051:SF1">
    <property type="entry name" value="RAS SUPPRESSOR PROTEIN 1"/>
    <property type="match status" value="1"/>
</dbReference>
<dbReference type="SMART" id="SM00369">
    <property type="entry name" value="LRR_TYP"/>
    <property type="match status" value="7"/>
</dbReference>
<evidence type="ECO:0000256" key="2">
    <source>
        <dbReference type="ARBA" id="ARBA00022737"/>
    </source>
</evidence>